<organism evidence="1 2">
    <name type="scientific">Bathymodiolus thermophilus thioautotrophic gill symbiont</name>
    <dbReference type="NCBI Taxonomy" id="2360"/>
    <lineage>
        <taxon>Bacteria</taxon>
        <taxon>Pseudomonadati</taxon>
        <taxon>Pseudomonadota</taxon>
        <taxon>Gammaproteobacteria</taxon>
        <taxon>sulfur-oxidizing symbionts</taxon>
    </lineage>
</organism>
<protein>
    <submittedName>
        <fullName evidence="1">Uncharacterized protein</fullName>
    </submittedName>
</protein>
<comment type="caution">
    <text evidence="1">The sequence shown here is derived from an EMBL/GenBank/DDBJ whole genome shotgun (WGS) entry which is preliminary data.</text>
</comment>
<proteinExistence type="predicted"/>
<evidence type="ECO:0000313" key="1">
    <source>
        <dbReference type="EMBL" id="CAB5508246.1"/>
    </source>
</evidence>
<dbReference type="EMBL" id="CAHJWF010000572">
    <property type="protein sequence ID" value="CAB5508246.1"/>
    <property type="molecule type" value="Genomic_DNA"/>
</dbReference>
<gene>
    <name evidence="1" type="ORF">AZO1586I_2521</name>
</gene>
<evidence type="ECO:0000313" key="2">
    <source>
        <dbReference type="Proteomes" id="UP000626656"/>
    </source>
</evidence>
<keyword evidence="2" id="KW-1185">Reference proteome</keyword>
<reference evidence="1 2" key="1">
    <citation type="submission" date="2020-05" db="EMBL/GenBank/DDBJ databases">
        <authorList>
            <person name="Petersen J."/>
            <person name="Sayavedra L."/>
        </authorList>
    </citation>
    <scope>NUCLEOTIDE SEQUENCE [LARGE SCALE GENOMIC DNA]</scope>
    <source>
        <strain evidence="1">B azoricus SOX ET2 1586I</strain>
    </source>
</reference>
<dbReference type="Proteomes" id="UP000626656">
    <property type="component" value="Unassembled WGS sequence"/>
</dbReference>
<accession>A0ABN7GEJ4</accession>
<name>A0ABN7GEJ4_9GAMM</name>
<sequence length="34" mass="3847">DASLNNTQAIFKNKYSGPQYLDQYLRSDLAQNIG</sequence>
<feature type="non-terminal residue" evidence="1">
    <location>
        <position position="1"/>
    </location>
</feature>